<dbReference type="EMBL" id="FOSZ01000002">
    <property type="protein sequence ID" value="SFK82891.1"/>
    <property type="molecule type" value="Genomic_DNA"/>
</dbReference>
<protein>
    <submittedName>
        <fullName evidence="3">tRNA threonylcarbamoyl adenosine modification protein YeaZ</fullName>
    </submittedName>
</protein>
<dbReference type="PANTHER" id="PTHR11735">
    <property type="entry name" value="TRNA N6-ADENOSINE THREONYLCARBAMOYLTRANSFERASE"/>
    <property type="match status" value="1"/>
</dbReference>
<dbReference type="RefSeq" id="WP_093322310.1">
    <property type="nucleotide sequence ID" value="NZ_FOSZ01000002.1"/>
</dbReference>
<feature type="region of interest" description="Disordered" evidence="1">
    <location>
        <begin position="165"/>
        <end position="196"/>
    </location>
</feature>
<dbReference type="Pfam" id="PF00814">
    <property type="entry name" value="TsaD"/>
    <property type="match status" value="1"/>
</dbReference>
<evidence type="ECO:0000313" key="4">
    <source>
        <dbReference type="Proteomes" id="UP000198851"/>
    </source>
</evidence>
<dbReference type="NCBIfam" id="TIGR03725">
    <property type="entry name" value="T6A_YeaZ"/>
    <property type="match status" value="1"/>
</dbReference>
<accession>A0A1I4CSI2</accession>
<evidence type="ECO:0000259" key="2">
    <source>
        <dbReference type="Pfam" id="PF00814"/>
    </source>
</evidence>
<gene>
    <name evidence="3" type="ORF">SAMN04488036_102407</name>
</gene>
<proteinExistence type="predicted"/>
<dbReference type="InterPro" id="IPR000905">
    <property type="entry name" value="Gcp-like_dom"/>
</dbReference>
<evidence type="ECO:0000313" key="3">
    <source>
        <dbReference type="EMBL" id="SFK82891.1"/>
    </source>
</evidence>
<dbReference type="OrthoDB" id="9809995at2"/>
<organism evidence="3 4">
    <name type="scientific">Shimia haliotis</name>
    <dbReference type="NCBI Taxonomy" id="1280847"/>
    <lineage>
        <taxon>Bacteria</taxon>
        <taxon>Pseudomonadati</taxon>
        <taxon>Pseudomonadota</taxon>
        <taxon>Alphaproteobacteria</taxon>
        <taxon>Rhodobacterales</taxon>
        <taxon>Roseobacteraceae</taxon>
    </lineage>
</organism>
<reference evidence="4" key="1">
    <citation type="submission" date="2016-10" db="EMBL/GenBank/DDBJ databases">
        <authorList>
            <person name="Varghese N."/>
            <person name="Submissions S."/>
        </authorList>
    </citation>
    <scope>NUCLEOTIDE SEQUENCE [LARGE SCALE GENOMIC DNA]</scope>
    <source>
        <strain evidence="4">DSM 28453</strain>
    </source>
</reference>
<feature type="domain" description="Gcp-like" evidence="2">
    <location>
        <begin position="35"/>
        <end position="125"/>
    </location>
</feature>
<dbReference type="PANTHER" id="PTHR11735:SF11">
    <property type="entry name" value="TRNA THREONYLCARBAMOYLADENOSINE BIOSYNTHESIS PROTEIN TSAB"/>
    <property type="match status" value="1"/>
</dbReference>
<dbReference type="Proteomes" id="UP000198851">
    <property type="component" value="Unassembled WGS sequence"/>
</dbReference>
<dbReference type="GO" id="GO:0002949">
    <property type="term" value="P:tRNA threonylcarbamoyladenosine modification"/>
    <property type="evidence" value="ECO:0007669"/>
    <property type="project" value="InterPro"/>
</dbReference>
<evidence type="ECO:0000256" key="1">
    <source>
        <dbReference type="SAM" id="MobiDB-lite"/>
    </source>
</evidence>
<dbReference type="InterPro" id="IPR043129">
    <property type="entry name" value="ATPase_NBD"/>
</dbReference>
<dbReference type="Gene3D" id="3.30.420.40">
    <property type="match status" value="1"/>
</dbReference>
<dbReference type="SUPFAM" id="SSF53067">
    <property type="entry name" value="Actin-like ATPase domain"/>
    <property type="match status" value="1"/>
</dbReference>
<dbReference type="AlphaFoldDB" id="A0A1I4CSI2"/>
<dbReference type="InterPro" id="IPR022496">
    <property type="entry name" value="T6A_TsaB"/>
</dbReference>
<sequence>MTTAPLILGFDTSGPHVSAALLRGNETLALISEDMKRGQAERLMPMLEETLVQGQVTWADLSAIGVGIGPGNFTGIRISVSAARGLALGLAIPAVGVSSFEATSLDETAPHIATVPAPREQVYALGEGFPDPKLIPATEVNAALVRSLLPPDQLVTNIARIAATKHTQSPPRPAPLYIKPADAAPPRDPAPVILYD</sequence>
<keyword evidence="4" id="KW-1185">Reference proteome</keyword>
<dbReference type="GO" id="GO:0005829">
    <property type="term" value="C:cytosol"/>
    <property type="evidence" value="ECO:0007669"/>
    <property type="project" value="TreeGrafter"/>
</dbReference>
<dbReference type="STRING" id="1280847.SAMN04488036_102407"/>
<name>A0A1I4CSI2_9RHOB</name>